<keyword evidence="1" id="KW-1185">Reference proteome</keyword>
<sequence length="818" mass="94004">MDCCCTYKLQLDKLNAILDKQTGCTINLTEMANDAGDFFTYTEEEEHLKSFFHLFSLLTQKIKKLASVSSSEERYIKYQNHNKNEFIDGMDTTRHDCDGNFVNIWSDIHLFNQCLSEQIQYARNYTMAYHSLHELRSAIHSWSNEMMINWREREFSGTYEEALEISGLIQNTRNHYLSCWYKTDQLVGIQSQIVSLSLGSKFPPEKSKLLCNCQLHEITVTPEDEIYPQKRLSNTRWLSDIAVNHDEGCSTSQANWKSPIQLNTTTTNSVSAAATFTTDKNKKPTFFCRLFNKQKSKQKINSNNQKASHATRKHSKWLKQVNMPELCMLSAETDEKFQSSLYEVQCTLYDTWLFDDSIIEKVLLKFLTKVFALWNTLNVQTYFLLQFIKCMPVKWCENQQDLYSFLIITEDLFSVKVESTSEFQEFLHETRLLRLALIDLSNAGSGQQYNSVDSSCEYSGPAKCTKDMETFYYQEREVESLIHEYCIFKQVCNLYESQILENKSVAISPQSRETKCSLHNVLRPVSGELIWKSLSGYINNSVQNTNFMKTSFSSSLFRRSSQYFRRFESDGSFVEKKLDLNNNTRIKSPNSEINLAGNNIWRNSELFPFEKASSSAVNSSGKSLNKTTLTIRINQPRRRNKFKSISSDIISNTDSFNLVKEHAENNQSIINNSTVIDRSNRSEVDIPNSVLRKNYTDDDKSDTLLSDTSISSSKECVSSLFSFHQIQYPRDYCESAMSDINSTESTTLDSLVNSSSETIAVDRHVQGNNKVRVANNNYFAEENVLVESETTNQMPDMKVRNVEITHSTSRGGNGTKSS</sequence>
<dbReference type="Proteomes" id="UP000050795">
    <property type="component" value="Unassembled WGS sequence"/>
</dbReference>
<evidence type="ECO:0000313" key="2">
    <source>
        <dbReference type="WBParaSite" id="TREG1_52640.1"/>
    </source>
</evidence>
<dbReference type="AlphaFoldDB" id="A0AA85JRL3"/>
<dbReference type="WBParaSite" id="TREG1_52640.1">
    <property type="protein sequence ID" value="TREG1_52640.1"/>
    <property type="gene ID" value="TREG1_52640"/>
</dbReference>
<protein>
    <submittedName>
        <fullName evidence="2">Uncharacterized protein</fullName>
    </submittedName>
</protein>
<name>A0AA85JRL3_TRIRE</name>
<proteinExistence type="predicted"/>
<organism evidence="1 2">
    <name type="scientific">Trichobilharzia regenti</name>
    <name type="common">Nasal bird schistosome</name>
    <dbReference type="NCBI Taxonomy" id="157069"/>
    <lineage>
        <taxon>Eukaryota</taxon>
        <taxon>Metazoa</taxon>
        <taxon>Spiralia</taxon>
        <taxon>Lophotrochozoa</taxon>
        <taxon>Platyhelminthes</taxon>
        <taxon>Trematoda</taxon>
        <taxon>Digenea</taxon>
        <taxon>Strigeidida</taxon>
        <taxon>Schistosomatoidea</taxon>
        <taxon>Schistosomatidae</taxon>
        <taxon>Trichobilharzia</taxon>
    </lineage>
</organism>
<reference evidence="2" key="2">
    <citation type="submission" date="2023-11" db="UniProtKB">
        <authorList>
            <consortium name="WormBaseParasite"/>
        </authorList>
    </citation>
    <scope>IDENTIFICATION</scope>
</reference>
<accession>A0AA85JRL3</accession>
<reference evidence="1" key="1">
    <citation type="submission" date="2022-06" db="EMBL/GenBank/DDBJ databases">
        <authorList>
            <person name="Berger JAMES D."/>
            <person name="Berger JAMES D."/>
        </authorList>
    </citation>
    <scope>NUCLEOTIDE SEQUENCE [LARGE SCALE GENOMIC DNA]</scope>
</reference>
<evidence type="ECO:0000313" key="1">
    <source>
        <dbReference type="Proteomes" id="UP000050795"/>
    </source>
</evidence>